<keyword evidence="5" id="KW-1185">Reference proteome</keyword>
<dbReference type="InterPro" id="IPR041664">
    <property type="entry name" value="AAA_16"/>
</dbReference>
<dbReference type="PANTHER" id="PTHR16305">
    <property type="entry name" value="TESTICULAR SOLUBLE ADENYLYL CYCLASE"/>
    <property type="match status" value="1"/>
</dbReference>
<organism evidence="4 5">
    <name type="scientific">Actinomycetospora flava</name>
    <dbReference type="NCBI Taxonomy" id="3129232"/>
    <lineage>
        <taxon>Bacteria</taxon>
        <taxon>Bacillati</taxon>
        <taxon>Actinomycetota</taxon>
        <taxon>Actinomycetes</taxon>
        <taxon>Pseudonocardiales</taxon>
        <taxon>Pseudonocardiaceae</taxon>
        <taxon>Actinomycetospora</taxon>
    </lineage>
</organism>
<reference evidence="4 5" key="1">
    <citation type="submission" date="2024-03" db="EMBL/GenBank/DDBJ databases">
        <title>Actinomycetospora sp. OC33-EN07, a novel actinomycete isolated from wild orchid (Aerides multiflora).</title>
        <authorList>
            <person name="Suriyachadkun C."/>
        </authorList>
    </citation>
    <scope>NUCLEOTIDE SEQUENCE [LARGE SCALE GENOMIC DNA]</scope>
    <source>
        <strain evidence="4 5">OC33-EN07</strain>
    </source>
</reference>
<dbReference type="Pfam" id="PF00196">
    <property type="entry name" value="GerE"/>
    <property type="match status" value="1"/>
</dbReference>
<dbReference type="InterPro" id="IPR036388">
    <property type="entry name" value="WH-like_DNA-bd_sf"/>
</dbReference>
<accession>A0ABU8M068</accession>
<evidence type="ECO:0000313" key="4">
    <source>
        <dbReference type="EMBL" id="MEJ2859778.1"/>
    </source>
</evidence>
<dbReference type="SUPFAM" id="SSF52540">
    <property type="entry name" value="P-loop containing nucleoside triphosphate hydrolases"/>
    <property type="match status" value="1"/>
</dbReference>
<dbReference type="CDD" id="cd06170">
    <property type="entry name" value="LuxR_C_like"/>
    <property type="match status" value="1"/>
</dbReference>
<dbReference type="PROSITE" id="PS00622">
    <property type="entry name" value="HTH_LUXR_1"/>
    <property type="match status" value="1"/>
</dbReference>
<dbReference type="PANTHER" id="PTHR16305:SF35">
    <property type="entry name" value="TRANSCRIPTIONAL ACTIVATOR DOMAIN"/>
    <property type="match status" value="1"/>
</dbReference>
<keyword evidence="2" id="KW-0067">ATP-binding</keyword>
<dbReference type="PROSITE" id="PS50043">
    <property type="entry name" value="HTH_LUXR_2"/>
    <property type="match status" value="1"/>
</dbReference>
<dbReference type="InterPro" id="IPR016032">
    <property type="entry name" value="Sig_transdc_resp-reg_C-effctor"/>
</dbReference>
<evidence type="ECO:0000313" key="5">
    <source>
        <dbReference type="Proteomes" id="UP001369736"/>
    </source>
</evidence>
<dbReference type="Pfam" id="PF13191">
    <property type="entry name" value="AAA_16"/>
    <property type="match status" value="1"/>
</dbReference>
<evidence type="ECO:0000256" key="1">
    <source>
        <dbReference type="ARBA" id="ARBA00022741"/>
    </source>
</evidence>
<dbReference type="InterPro" id="IPR027417">
    <property type="entry name" value="P-loop_NTPase"/>
</dbReference>
<dbReference type="Proteomes" id="UP001369736">
    <property type="component" value="Unassembled WGS sequence"/>
</dbReference>
<gene>
    <name evidence="4" type="ORF">WCD58_01345</name>
</gene>
<comment type="caution">
    <text evidence="4">The sequence shown here is derived from an EMBL/GenBank/DDBJ whole genome shotgun (WGS) entry which is preliminary data.</text>
</comment>
<dbReference type="SMART" id="SM00421">
    <property type="entry name" value="HTH_LUXR"/>
    <property type="match status" value="1"/>
</dbReference>
<protein>
    <submittedName>
        <fullName evidence="4">AAA family ATPase</fullName>
    </submittedName>
</protein>
<dbReference type="SUPFAM" id="SSF46894">
    <property type="entry name" value="C-terminal effector domain of the bipartite response regulators"/>
    <property type="match status" value="1"/>
</dbReference>
<dbReference type="RefSeq" id="WP_337698828.1">
    <property type="nucleotide sequence ID" value="NZ_JBBEGM010000001.1"/>
</dbReference>
<dbReference type="Gene3D" id="1.10.10.10">
    <property type="entry name" value="Winged helix-like DNA-binding domain superfamily/Winged helix DNA-binding domain"/>
    <property type="match status" value="1"/>
</dbReference>
<proteinExistence type="predicted"/>
<keyword evidence="1" id="KW-0547">Nucleotide-binding</keyword>
<sequence>MGPSLLCPALIGRGDETAALHAHLAAAGSGHGGVVLLVGEPGTGKSRLVREAVDLARGQGLRVLSGRAVPGGGPVPYRPLIEAFLAAFRSAPPPTAPELDGFGSQLARLVPAWRSAPAGAEDSPVVLGEAVVRLLRPDGPCVLVLEDLHWADTETLGVLDYLADALADEALLVLGTTRPEGTATEVLARLPRRDPSSVLAVGPLDEAGVDRMLVACLATAGPPPEVRAFLRRHAEGVPLLVEELLAGLVAAGELHFADAGWVSAGELTPRVPASLRESVARRLADLDPVARHVVAAAAVLGRRFDWELVPGIAEVDGRAVVEGLRAAVGRQLVAVDGDGFAFRHALTREAVLDDLLPPERRALARRAWPAVERAHPGLPGTACELAAELAEAAGAPVEAAARLVTSARRALDEGAVASAEVTARRARRLARGDAAATVDVDELAVDVLVAAGKPREALALGPDLAARLLGDPDRRAALLLTLARAALAAGEVDEAARLVGEARQEEHAPLAARLDAVAAHVALEQGRQDDATALAHRAVAAAVDAAQPAVECEALEVLGRVQREFRSGRAARWLARAADVAERAGLATWHLRAQQELALITWNADALRATRALAARYGALTTVAVMDLSLADLALGDFDREGALEAARACAEASRRYGLATGPVAHLWLANAHALAGDDAAMEAAVADALAPDPDDPRILGDLYGRVLVTRAFAVDDLDALRGLLDTMMTHVRRADPGRSVFPGRALWALVHTAEDDDLGVDARAEFAEVADQVGLDVFGCAHLAAEAVARGRAGAPAEAVALMERARPAGRTLDGGLGLLQWVQLLVARAAIRDGWGDPVAWLRESEAFFAAVGLERTARRCRLLMGEAGAPVPRRGRGASAVPEPLRALGVTSRETDVLGLVALGLSTPEIGARLHLSPRTVERHLGNLFARTGLHDRRALAELARRHGVQAG</sequence>
<feature type="domain" description="HTH luxR-type" evidence="3">
    <location>
        <begin position="884"/>
        <end position="951"/>
    </location>
</feature>
<dbReference type="InterPro" id="IPR000792">
    <property type="entry name" value="Tscrpt_reg_LuxR_C"/>
</dbReference>
<dbReference type="EMBL" id="JBBEGM010000001">
    <property type="protein sequence ID" value="MEJ2859778.1"/>
    <property type="molecule type" value="Genomic_DNA"/>
</dbReference>
<evidence type="ECO:0000256" key="2">
    <source>
        <dbReference type="ARBA" id="ARBA00022840"/>
    </source>
</evidence>
<dbReference type="PRINTS" id="PR00038">
    <property type="entry name" value="HTHLUXR"/>
</dbReference>
<evidence type="ECO:0000259" key="3">
    <source>
        <dbReference type="PROSITE" id="PS50043"/>
    </source>
</evidence>
<name>A0ABU8M068_9PSEU</name>